<evidence type="ECO:0008006" key="5">
    <source>
        <dbReference type="Google" id="ProtNLM"/>
    </source>
</evidence>
<keyword evidence="2" id="KW-0812">Transmembrane</keyword>
<comment type="caution">
    <text evidence="3">The sequence shown here is derived from an EMBL/GenBank/DDBJ whole genome shotgun (WGS) entry which is preliminary data.</text>
</comment>
<dbReference type="PANTHER" id="PTHR38766">
    <property type="entry name" value="FLAGELLAR PROTEIN FLIO"/>
    <property type="match status" value="1"/>
</dbReference>
<dbReference type="RefSeq" id="WP_367722462.1">
    <property type="nucleotide sequence ID" value="NZ_JBFOCI010000001.1"/>
</dbReference>
<proteinExistence type="predicted"/>
<dbReference type="InterPro" id="IPR052205">
    <property type="entry name" value="FliO/MopB"/>
</dbReference>
<reference evidence="3 4" key="1">
    <citation type="submission" date="2024-06" db="EMBL/GenBank/DDBJ databases">
        <authorList>
            <person name="Tuo L."/>
        </authorList>
    </citation>
    <scope>NUCLEOTIDE SEQUENCE [LARGE SCALE GENOMIC DNA]</scope>
    <source>
        <strain evidence="3 4">ZMM04-5</strain>
    </source>
</reference>
<keyword evidence="2" id="KW-0472">Membrane</keyword>
<evidence type="ECO:0000256" key="2">
    <source>
        <dbReference type="SAM" id="Phobius"/>
    </source>
</evidence>
<accession>A0ABV3QX47</accession>
<feature type="region of interest" description="Disordered" evidence="1">
    <location>
        <begin position="120"/>
        <end position="225"/>
    </location>
</feature>
<protein>
    <recommendedName>
        <fullName evidence="5">Flagellar biosynthesis protein FliO</fullName>
    </recommendedName>
</protein>
<keyword evidence="4" id="KW-1185">Reference proteome</keyword>
<organism evidence="3 4">
    <name type="scientific">Mesorhizobium marinum</name>
    <dbReference type="NCBI Taxonomy" id="3228790"/>
    <lineage>
        <taxon>Bacteria</taxon>
        <taxon>Pseudomonadati</taxon>
        <taxon>Pseudomonadota</taxon>
        <taxon>Alphaproteobacteria</taxon>
        <taxon>Hyphomicrobiales</taxon>
        <taxon>Phyllobacteriaceae</taxon>
        <taxon>Mesorhizobium</taxon>
    </lineage>
</organism>
<feature type="compositionally biased region" description="Low complexity" evidence="1">
    <location>
        <begin position="174"/>
        <end position="219"/>
    </location>
</feature>
<dbReference type="EMBL" id="JBFOCI010000001">
    <property type="protein sequence ID" value="MEW9805415.1"/>
    <property type="molecule type" value="Genomic_DNA"/>
</dbReference>
<dbReference type="PANTHER" id="PTHR38766:SF1">
    <property type="entry name" value="FLAGELLAR PROTEIN FLIO"/>
    <property type="match status" value="1"/>
</dbReference>
<feature type="transmembrane region" description="Helical" evidence="2">
    <location>
        <begin position="12"/>
        <end position="34"/>
    </location>
</feature>
<sequence length="271" mass="29376">MSDWFAGVGGPGFATAVIWTLAALILLVIVLVVIRFVRSMTFGTFVAGGRNRKTRLAVMDATAVDSHRRLVLVRRDDIEHLLLIGGPTDVVVEREIRLSAGRRTQSVFGDSDVEEQVQALPPLPTAPPPAPRPRAPEPAQLPPLPIRGGAPQPARQPERVAHAQPPRLPERAPARQPAPRHTPARQPVREQAPMSRSPSARLPASSMAAAPLSPSRMSPAPAPVSELDDALLRELEVTFDPEPPKSMPQPVEMTLDDEMTKLLGELTSTKR</sequence>
<feature type="compositionally biased region" description="Pro residues" evidence="1">
    <location>
        <begin position="121"/>
        <end position="133"/>
    </location>
</feature>
<name>A0ABV3QX47_9HYPH</name>
<evidence type="ECO:0000256" key="1">
    <source>
        <dbReference type="SAM" id="MobiDB-lite"/>
    </source>
</evidence>
<gene>
    <name evidence="3" type="ORF">ABUE31_05390</name>
</gene>
<evidence type="ECO:0000313" key="4">
    <source>
        <dbReference type="Proteomes" id="UP001556196"/>
    </source>
</evidence>
<keyword evidence="2" id="KW-1133">Transmembrane helix</keyword>
<evidence type="ECO:0000313" key="3">
    <source>
        <dbReference type="EMBL" id="MEW9805415.1"/>
    </source>
</evidence>
<dbReference type="Proteomes" id="UP001556196">
    <property type="component" value="Unassembled WGS sequence"/>
</dbReference>